<dbReference type="EMBL" id="STGX01000012">
    <property type="protein sequence ID" value="THV27113.1"/>
    <property type="molecule type" value="Genomic_DNA"/>
</dbReference>
<reference evidence="1 2" key="1">
    <citation type="journal article" date="2018" name="Int. J. Syst. Evol. Microbiol.">
        <title>Glycomyces paridis sp. nov., isolated from the medicinal plant Paris polyphylla.</title>
        <authorList>
            <person name="Fang X.M."/>
            <person name="Bai J.L."/>
            <person name="Su J."/>
            <person name="Zhao L.L."/>
            <person name="Liu H.Y."/>
            <person name="Ma B.P."/>
            <person name="Zhang Y.Q."/>
            <person name="Yu L.Y."/>
        </authorList>
    </citation>
    <scope>NUCLEOTIDE SEQUENCE [LARGE SCALE GENOMIC DNA]</scope>
    <source>
        <strain evidence="1 2">CPCC 204357</strain>
    </source>
</reference>
<organism evidence="1 2">
    <name type="scientific">Glycomyces paridis</name>
    <dbReference type="NCBI Taxonomy" id="2126555"/>
    <lineage>
        <taxon>Bacteria</taxon>
        <taxon>Bacillati</taxon>
        <taxon>Actinomycetota</taxon>
        <taxon>Actinomycetes</taxon>
        <taxon>Glycomycetales</taxon>
        <taxon>Glycomycetaceae</taxon>
        <taxon>Glycomyces</taxon>
    </lineage>
</organism>
<comment type="caution">
    <text evidence="1">The sequence shown here is derived from an EMBL/GenBank/DDBJ whole genome shotgun (WGS) entry which is preliminary data.</text>
</comment>
<protein>
    <submittedName>
        <fullName evidence="1">Uncharacterized protein</fullName>
    </submittedName>
</protein>
<dbReference type="Proteomes" id="UP000305792">
    <property type="component" value="Unassembled WGS sequence"/>
</dbReference>
<evidence type="ECO:0000313" key="2">
    <source>
        <dbReference type="Proteomes" id="UP000305792"/>
    </source>
</evidence>
<dbReference type="AlphaFoldDB" id="A0A4S8PA09"/>
<keyword evidence="2" id="KW-1185">Reference proteome</keyword>
<name>A0A4S8PA09_9ACTN</name>
<dbReference type="RefSeq" id="WP_136530830.1">
    <property type="nucleotide sequence ID" value="NZ_STGX01000012.1"/>
</dbReference>
<gene>
    <name evidence="1" type="ORF">E9998_16755</name>
</gene>
<evidence type="ECO:0000313" key="1">
    <source>
        <dbReference type="EMBL" id="THV27113.1"/>
    </source>
</evidence>
<proteinExistence type="predicted"/>
<accession>A0A4S8PA09</accession>
<sequence>MTFVQANTESAPTASSVPVNPVSAIPASSEADFTVPGFFEDEEPVLAGPGETRPFYTADRLSHAELVAAFYVCDRTELPTVATCPLREFEAMAVNAVERVGIRAIRELSILTGCPKVAASCGRSERMIQAQALARAYLDIADLLDVGVFFGGGCDVDNVWAGLTAWMSAVVCGADLPLTEALAALPNRAAGTADLCTESDEAAPLVSRFGGRAFAMVLYLGGVELPSAGVLSLDDYEDLARVAVAGLGSDSITQLMDGITRWDIELGPADLPNAARFEAAAALSRDAADLVRAARYRKTVARFEARLSR</sequence>